<keyword evidence="3" id="KW-0645">Protease</keyword>
<keyword evidence="8" id="KW-1185">Reference proteome</keyword>
<dbReference type="CDD" id="cd00433">
    <property type="entry name" value="Peptidase_M17"/>
    <property type="match status" value="1"/>
</dbReference>
<name>A0ABT5K867_9BURK</name>
<dbReference type="Pfam" id="PF00883">
    <property type="entry name" value="Peptidase_M17"/>
    <property type="match status" value="1"/>
</dbReference>
<dbReference type="InterPro" id="IPR000819">
    <property type="entry name" value="Peptidase_M17_C"/>
</dbReference>
<comment type="caution">
    <text evidence="7">The sequence shown here is derived from an EMBL/GenBank/DDBJ whole genome shotgun (WGS) entry which is preliminary data.</text>
</comment>
<proteinExistence type="inferred from homology"/>
<evidence type="ECO:0000256" key="4">
    <source>
        <dbReference type="ARBA" id="ARBA00022801"/>
    </source>
</evidence>
<evidence type="ECO:0000256" key="5">
    <source>
        <dbReference type="ARBA" id="ARBA00023211"/>
    </source>
</evidence>
<dbReference type="Pfam" id="PF21337">
    <property type="entry name" value="Peptidase_M17_N_1"/>
    <property type="match status" value="1"/>
</dbReference>
<dbReference type="InterPro" id="IPR011356">
    <property type="entry name" value="Leucine_aapep/pepB"/>
</dbReference>
<reference evidence="7 8" key="1">
    <citation type="submission" date="2022-10" db="EMBL/GenBank/DDBJ databases">
        <title>Paucibacter sp. hw1 Genome sequencing.</title>
        <authorList>
            <person name="Park S."/>
        </authorList>
    </citation>
    <scope>NUCLEOTIDE SEQUENCE [LARGE SCALE GENOMIC DNA]</scope>
    <source>
        <strain evidence="8">hw1</strain>
    </source>
</reference>
<dbReference type="InterPro" id="IPR048816">
    <property type="entry name" value="Peptidase_M17_N_1"/>
</dbReference>
<accession>A0ABT5K867</accession>
<keyword evidence="4" id="KW-0378">Hydrolase</keyword>
<dbReference type="Gene3D" id="3.40.220.10">
    <property type="entry name" value="Leucine Aminopeptidase, subunit E, domain 1"/>
    <property type="match status" value="1"/>
</dbReference>
<evidence type="ECO:0000313" key="7">
    <source>
        <dbReference type="EMBL" id="MDC8770128.1"/>
    </source>
</evidence>
<dbReference type="PROSITE" id="PS00631">
    <property type="entry name" value="CYTOSOL_AP"/>
    <property type="match status" value="1"/>
</dbReference>
<evidence type="ECO:0000256" key="2">
    <source>
        <dbReference type="ARBA" id="ARBA00022438"/>
    </source>
</evidence>
<evidence type="ECO:0000256" key="3">
    <source>
        <dbReference type="ARBA" id="ARBA00022670"/>
    </source>
</evidence>
<dbReference type="Gene3D" id="3.40.630.10">
    <property type="entry name" value="Zn peptidases"/>
    <property type="match status" value="1"/>
</dbReference>
<dbReference type="PANTHER" id="PTHR11963:SF20">
    <property type="entry name" value="PEPTIDASE B"/>
    <property type="match status" value="1"/>
</dbReference>
<evidence type="ECO:0000313" key="8">
    <source>
        <dbReference type="Proteomes" id="UP001221189"/>
    </source>
</evidence>
<sequence>MTVQLKTSASSGAIAITLGDRSSFKTLAATLPAPTRHWLAALGFTGAPDSFALVPGPDGKLGQVFAGINHVADPFALAALPNALPEGRYFLSDQGLNLQPEQAALSWELGGYQFDLYKPRRRAPAELQLVPSADAQRGLAFATAMAATRDLVNTPAEHMGPEELAKAAQMIAKQHGAKFKQIVGDDLLKQNFPAIHAVGRASTRAPRLIELNWGAADAPLLCIVGKGVCFDTGGLDIKGADGMRQMKKDMGGAANALGLAALVMAFKLPVRLQVLIPAVENSIAGNAYRPGDVIKTRKGLHIEIGNTDAEGRVVLSDALAYASEGKPELIIDLATLTGAARVALGAQLPALFSKHFDSARDLVDLGLKLEDPMWHMPLWAPYKAGIESSIGDIVNTGRNALGGAINAALFLEYFVPENQDWLHIDLFAWNDVARPGRPVGGEAQTIRTLLAYLEQRFA</sequence>
<evidence type="ECO:0000259" key="6">
    <source>
        <dbReference type="PROSITE" id="PS00631"/>
    </source>
</evidence>
<dbReference type="GO" id="GO:0004177">
    <property type="term" value="F:aminopeptidase activity"/>
    <property type="evidence" value="ECO:0007669"/>
    <property type="project" value="UniProtKB-KW"/>
</dbReference>
<dbReference type="PANTHER" id="PTHR11963">
    <property type="entry name" value="LEUCINE AMINOPEPTIDASE-RELATED"/>
    <property type="match status" value="1"/>
</dbReference>
<evidence type="ECO:0000256" key="1">
    <source>
        <dbReference type="ARBA" id="ARBA00009528"/>
    </source>
</evidence>
<dbReference type="SUPFAM" id="SSF53187">
    <property type="entry name" value="Zn-dependent exopeptidases"/>
    <property type="match status" value="1"/>
</dbReference>
<keyword evidence="5" id="KW-0464">Manganese</keyword>
<gene>
    <name evidence="7" type="ORF">PRZ03_00995</name>
</gene>
<protein>
    <submittedName>
        <fullName evidence="7">Leucyl aminopeptidase family protein</fullName>
    </submittedName>
</protein>
<dbReference type="InterPro" id="IPR043472">
    <property type="entry name" value="Macro_dom-like"/>
</dbReference>
<dbReference type="EMBL" id="JAQQXT010000001">
    <property type="protein sequence ID" value="MDC8770128.1"/>
    <property type="molecule type" value="Genomic_DNA"/>
</dbReference>
<comment type="similarity">
    <text evidence="1">Belongs to the peptidase M17 family.</text>
</comment>
<dbReference type="RefSeq" id="WP_273598608.1">
    <property type="nucleotide sequence ID" value="NZ_JAQQXT010000001.1"/>
</dbReference>
<keyword evidence="2 7" id="KW-0031">Aminopeptidase</keyword>
<organism evidence="7 8">
    <name type="scientific">Roseateles albus</name>
    <dbReference type="NCBI Taxonomy" id="2987525"/>
    <lineage>
        <taxon>Bacteria</taxon>
        <taxon>Pseudomonadati</taxon>
        <taxon>Pseudomonadota</taxon>
        <taxon>Betaproteobacteria</taxon>
        <taxon>Burkholderiales</taxon>
        <taxon>Sphaerotilaceae</taxon>
        <taxon>Roseateles</taxon>
    </lineage>
</organism>
<dbReference type="PRINTS" id="PR00481">
    <property type="entry name" value="LAMNOPPTDASE"/>
</dbReference>
<feature type="domain" description="Cytosol aminopeptidase" evidence="6">
    <location>
        <begin position="306"/>
        <end position="313"/>
    </location>
</feature>
<dbReference type="Proteomes" id="UP001221189">
    <property type="component" value="Unassembled WGS sequence"/>
</dbReference>